<dbReference type="EMBL" id="JAULSY010000002">
    <property type="protein sequence ID" value="KAK0674370.1"/>
    <property type="molecule type" value="Genomic_DNA"/>
</dbReference>
<accession>A0AA40DH67</accession>
<dbReference type="Gene3D" id="3.30.160.60">
    <property type="entry name" value="Classic Zinc Finger"/>
    <property type="match status" value="2"/>
</dbReference>
<dbReference type="InterPro" id="IPR013087">
    <property type="entry name" value="Znf_C2H2_type"/>
</dbReference>
<evidence type="ECO:0000259" key="2">
    <source>
        <dbReference type="SMART" id="SM00355"/>
    </source>
</evidence>
<dbReference type="SMART" id="SM00355">
    <property type="entry name" value="ZnF_C2H2"/>
    <property type="match status" value="3"/>
</dbReference>
<dbReference type="SUPFAM" id="SSF57667">
    <property type="entry name" value="beta-beta-alpha zinc fingers"/>
    <property type="match status" value="1"/>
</dbReference>
<feature type="compositionally biased region" description="Basic and acidic residues" evidence="1">
    <location>
        <begin position="502"/>
        <end position="525"/>
    </location>
</feature>
<dbReference type="GO" id="GO:0006357">
    <property type="term" value="P:regulation of transcription by RNA polymerase II"/>
    <property type="evidence" value="ECO:0007669"/>
    <property type="project" value="TreeGrafter"/>
</dbReference>
<organism evidence="3 4">
    <name type="scientific">Cercophora samala</name>
    <dbReference type="NCBI Taxonomy" id="330535"/>
    <lineage>
        <taxon>Eukaryota</taxon>
        <taxon>Fungi</taxon>
        <taxon>Dikarya</taxon>
        <taxon>Ascomycota</taxon>
        <taxon>Pezizomycotina</taxon>
        <taxon>Sordariomycetes</taxon>
        <taxon>Sordariomycetidae</taxon>
        <taxon>Sordariales</taxon>
        <taxon>Lasiosphaeriaceae</taxon>
        <taxon>Cercophora</taxon>
    </lineage>
</organism>
<feature type="domain" description="C2H2-type" evidence="2">
    <location>
        <begin position="455"/>
        <end position="484"/>
    </location>
</feature>
<dbReference type="PANTHER" id="PTHR46179:SF19">
    <property type="entry name" value="C2H2 FINGER DOMAIN TRANSCRIPTION FACTOR (EUROFUNG)-RELATED"/>
    <property type="match status" value="1"/>
</dbReference>
<evidence type="ECO:0000313" key="4">
    <source>
        <dbReference type="Proteomes" id="UP001174997"/>
    </source>
</evidence>
<dbReference type="InterPro" id="IPR036236">
    <property type="entry name" value="Znf_C2H2_sf"/>
</dbReference>
<dbReference type="Proteomes" id="UP001174997">
    <property type="component" value="Unassembled WGS sequence"/>
</dbReference>
<feature type="region of interest" description="Disordered" evidence="1">
    <location>
        <begin position="166"/>
        <end position="260"/>
    </location>
</feature>
<feature type="compositionally biased region" description="Pro residues" evidence="1">
    <location>
        <begin position="226"/>
        <end position="235"/>
    </location>
</feature>
<comment type="caution">
    <text evidence="3">The sequence shown here is derived from an EMBL/GenBank/DDBJ whole genome shotgun (WGS) entry which is preliminary data.</text>
</comment>
<evidence type="ECO:0000256" key="1">
    <source>
        <dbReference type="SAM" id="MobiDB-lite"/>
    </source>
</evidence>
<feature type="domain" description="C2H2-type" evidence="2">
    <location>
        <begin position="489"/>
        <end position="514"/>
    </location>
</feature>
<sequence>MNTDSELYDPDEVLPRNSPLLQPLRPTLRPPTPSPPPITSPQSVSSASSFGDKRPRPRMPRPTLGDAILIGYLDNHRQNEIAIQASVNGLPYEPDSPADTDLLDDTGSLNSAVSPGGQRSGGDNDKGGGAYASSRMSVDPPGLEGLGGFDLKSLAAGALAAVTDAQPQALAATETKPPDTEAGTGSKRPQPQPQPLPAPPPVLKAPVIPVRSNSFRDERPAAISSAPPPVPPYGPISPRDQGASPAPLRLDHHSPSNSLTSAALSEGLAPLKLNSPRFENNRPTLPSIRSTLRDLNQLHNNAAAEHERIRSATFPRSPPATTPRLPSLGGHGSPPPLSPVDTFRGPLSPSHSLVHPATSPPGAYGTYYGQMNSHPRQSDYASSSTATPGSEQSASTPGANNTNHNSIDRIGSIPLEGVTHIGTYVCTFSGCNAPPFATQYLLNSHANVHSSARPHYCPVAGCPRSEGGKGFKRKNEMIRHGLVHDSPGYVCPFCPDREHRYPRPDNLQRHVRVHHVDKDKDDPQLRDVLSQRPDGPSRGRRRRGGPV</sequence>
<feature type="domain" description="C2H2-type" evidence="2">
    <location>
        <begin position="424"/>
        <end position="449"/>
    </location>
</feature>
<feature type="compositionally biased region" description="Low complexity" evidence="1">
    <location>
        <begin position="18"/>
        <end position="27"/>
    </location>
</feature>
<feature type="compositionally biased region" description="Polar residues" evidence="1">
    <location>
        <begin position="369"/>
        <end position="405"/>
    </location>
</feature>
<feature type="region of interest" description="Disordered" evidence="1">
    <location>
        <begin position="88"/>
        <end position="149"/>
    </location>
</feature>
<dbReference type="GO" id="GO:0005634">
    <property type="term" value="C:nucleus"/>
    <property type="evidence" value="ECO:0007669"/>
    <property type="project" value="TreeGrafter"/>
</dbReference>
<feature type="compositionally biased region" description="Acidic residues" evidence="1">
    <location>
        <begin position="1"/>
        <end position="12"/>
    </location>
</feature>
<feature type="region of interest" description="Disordered" evidence="1">
    <location>
        <begin position="502"/>
        <end position="547"/>
    </location>
</feature>
<feature type="compositionally biased region" description="Basic residues" evidence="1">
    <location>
        <begin position="538"/>
        <end position="547"/>
    </location>
</feature>
<dbReference type="PANTHER" id="PTHR46179">
    <property type="entry name" value="ZINC FINGER PROTEIN"/>
    <property type="match status" value="1"/>
</dbReference>
<gene>
    <name evidence="3" type="ORF">QBC41DRAFT_54167</name>
</gene>
<protein>
    <recommendedName>
        <fullName evidence="2">C2H2-type domain-containing protein</fullName>
    </recommendedName>
</protein>
<dbReference type="InterPro" id="IPR051061">
    <property type="entry name" value="Zinc_finger_trans_reg"/>
</dbReference>
<reference evidence="3" key="1">
    <citation type="submission" date="2023-06" db="EMBL/GenBank/DDBJ databases">
        <title>Genome-scale phylogeny and comparative genomics of the fungal order Sordariales.</title>
        <authorList>
            <consortium name="Lawrence Berkeley National Laboratory"/>
            <person name="Hensen N."/>
            <person name="Bonometti L."/>
            <person name="Westerberg I."/>
            <person name="Brannstrom I.O."/>
            <person name="Guillou S."/>
            <person name="Cros-Aarteil S."/>
            <person name="Calhoun S."/>
            <person name="Haridas S."/>
            <person name="Kuo A."/>
            <person name="Mondo S."/>
            <person name="Pangilinan J."/>
            <person name="Riley R."/>
            <person name="Labutti K."/>
            <person name="Andreopoulos B."/>
            <person name="Lipzen A."/>
            <person name="Chen C."/>
            <person name="Yanf M."/>
            <person name="Daum C."/>
            <person name="Ng V."/>
            <person name="Clum A."/>
            <person name="Steindorff A."/>
            <person name="Ohm R."/>
            <person name="Martin F."/>
            <person name="Silar P."/>
            <person name="Natvig D."/>
            <person name="Lalanne C."/>
            <person name="Gautier V."/>
            <person name="Ament-Velasquez S.L."/>
            <person name="Kruys A."/>
            <person name="Hutchinson M.I."/>
            <person name="Powell A.J."/>
            <person name="Barry K."/>
            <person name="Miller A.N."/>
            <person name="Grigoriev I.V."/>
            <person name="Debuchy R."/>
            <person name="Gladieux P."/>
            <person name="Thoren M.H."/>
            <person name="Johannesson H."/>
        </authorList>
    </citation>
    <scope>NUCLEOTIDE SEQUENCE</scope>
    <source>
        <strain evidence="3">CBS 307.81</strain>
    </source>
</reference>
<keyword evidence="4" id="KW-1185">Reference proteome</keyword>
<feature type="compositionally biased region" description="Pro residues" evidence="1">
    <location>
        <begin position="28"/>
        <end position="39"/>
    </location>
</feature>
<proteinExistence type="predicted"/>
<feature type="region of interest" description="Disordered" evidence="1">
    <location>
        <begin position="1"/>
        <end position="64"/>
    </location>
</feature>
<dbReference type="AlphaFoldDB" id="A0AA40DH67"/>
<evidence type="ECO:0000313" key="3">
    <source>
        <dbReference type="EMBL" id="KAK0674370.1"/>
    </source>
</evidence>
<name>A0AA40DH67_9PEZI</name>
<feature type="region of interest" description="Disordered" evidence="1">
    <location>
        <begin position="304"/>
        <end position="408"/>
    </location>
</feature>
<feature type="compositionally biased region" description="Pro residues" evidence="1">
    <location>
        <begin position="190"/>
        <end position="203"/>
    </location>
</feature>